<feature type="region of interest" description="Disordered" evidence="1">
    <location>
        <begin position="242"/>
        <end position="297"/>
    </location>
</feature>
<proteinExistence type="predicted"/>
<dbReference type="AlphaFoldDB" id="D8LGB4"/>
<name>D8LGB4_ECTSI</name>
<evidence type="ECO:0000256" key="1">
    <source>
        <dbReference type="SAM" id="MobiDB-lite"/>
    </source>
</evidence>
<feature type="compositionally biased region" description="Gly residues" evidence="1">
    <location>
        <begin position="182"/>
        <end position="216"/>
    </location>
</feature>
<reference evidence="2 3" key="1">
    <citation type="journal article" date="2010" name="Nature">
        <title>The Ectocarpus genome and the independent evolution of multicellularity in brown algae.</title>
        <authorList>
            <person name="Cock J.M."/>
            <person name="Sterck L."/>
            <person name="Rouze P."/>
            <person name="Scornet D."/>
            <person name="Allen A.E."/>
            <person name="Amoutzias G."/>
            <person name="Anthouard V."/>
            <person name="Artiguenave F."/>
            <person name="Aury J.M."/>
            <person name="Badger J.H."/>
            <person name="Beszteri B."/>
            <person name="Billiau K."/>
            <person name="Bonnet E."/>
            <person name="Bothwell J.H."/>
            <person name="Bowler C."/>
            <person name="Boyen C."/>
            <person name="Brownlee C."/>
            <person name="Carrano C.J."/>
            <person name="Charrier B."/>
            <person name="Cho G.Y."/>
            <person name="Coelho S.M."/>
            <person name="Collen J."/>
            <person name="Corre E."/>
            <person name="Da Silva C."/>
            <person name="Delage L."/>
            <person name="Delaroque N."/>
            <person name="Dittami S.M."/>
            <person name="Doulbeau S."/>
            <person name="Elias M."/>
            <person name="Farnham G."/>
            <person name="Gachon C.M."/>
            <person name="Gschloessl B."/>
            <person name="Heesch S."/>
            <person name="Jabbari K."/>
            <person name="Jubin C."/>
            <person name="Kawai H."/>
            <person name="Kimura K."/>
            <person name="Kloareg B."/>
            <person name="Kupper F.C."/>
            <person name="Lang D."/>
            <person name="Le Bail A."/>
            <person name="Leblanc C."/>
            <person name="Lerouge P."/>
            <person name="Lohr M."/>
            <person name="Lopez P.J."/>
            <person name="Martens C."/>
            <person name="Maumus F."/>
            <person name="Michel G."/>
            <person name="Miranda-Saavedra D."/>
            <person name="Morales J."/>
            <person name="Moreau H."/>
            <person name="Motomura T."/>
            <person name="Nagasato C."/>
            <person name="Napoli C.A."/>
            <person name="Nelson D.R."/>
            <person name="Nyvall-Collen P."/>
            <person name="Peters A.F."/>
            <person name="Pommier C."/>
            <person name="Potin P."/>
            <person name="Poulain J."/>
            <person name="Quesneville H."/>
            <person name="Read B."/>
            <person name="Rensing S.A."/>
            <person name="Ritter A."/>
            <person name="Rousvoal S."/>
            <person name="Samanta M."/>
            <person name="Samson G."/>
            <person name="Schroeder D.C."/>
            <person name="Segurens B."/>
            <person name="Strittmatter M."/>
            <person name="Tonon T."/>
            <person name="Tregear J.W."/>
            <person name="Valentin K."/>
            <person name="von Dassow P."/>
            <person name="Yamagishi T."/>
            <person name="Van de Peer Y."/>
            <person name="Wincker P."/>
        </authorList>
    </citation>
    <scope>NUCLEOTIDE SEQUENCE [LARGE SCALE GENOMIC DNA]</scope>
    <source>
        <strain evidence="3">Ec32 / CCAP1310/4</strain>
    </source>
</reference>
<feature type="compositionally biased region" description="Low complexity" evidence="1">
    <location>
        <begin position="495"/>
        <end position="506"/>
    </location>
</feature>
<feature type="region of interest" description="Disordered" evidence="1">
    <location>
        <begin position="437"/>
        <end position="551"/>
    </location>
</feature>
<feature type="compositionally biased region" description="Low complexity" evidence="1">
    <location>
        <begin position="467"/>
        <end position="479"/>
    </location>
</feature>
<feature type="compositionally biased region" description="Gly residues" evidence="1">
    <location>
        <begin position="147"/>
        <end position="168"/>
    </location>
</feature>
<accession>D8LGB4</accession>
<feature type="compositionally biased region" description="Polar residues" evidence="1">
    <location>
        <begin position="446"/>
        <end position="456"/>
    </location>
</feature>
<dbReference type="EMBL" id="FN648180">
    <property type="protein sequence ID" value="CBN79013.1"/>
    <property type="molecule type" value="Genomic_DNA"/>
</dbReference>
<feature type="compositionally biased region" description="Low complexity" evidence="1">
    <location>
        <begin position="91"/>
        <end position="101"/>
    </location>
</feature>
<feature type="region of interest" description="Disordered" evidence="1">
    <location>
        <begin position="83"/>
        <end position="216"/>
    </location>
</feature>
<gene>
    <name evidence="2" type="ORF">Esi_0165_0041</name>
</gene>
<dbReference type="InParanoid" id="D8LGB4"/>
<feature type="compositionally biased region" description="Gly residues" evidence="1">
    <location>
        <begin position="102"/>
        <end position="127"/>
    </location>
</feature>
<feature type="compositionally biased region" description="Low complexity" evidence="1">
    <location>
        <begin position="268"/>
        <end position="287"/>
    </location>
</feature>
<sequence length="551" mass="52754">MVLSADAESDMSKNVSVATGGIAATGGGGGAPAGPKADGVNAIQGKLAGIQIDGGVAGQQTNPNSNNYFGYGPSGGLALDVDGGGGGGAPTQGVAAPSSTAGGSGGVTAGGGGGGMGGSHTTGGTTDGSGVSRRFGVPIASSSRTAGAGGNTRGGGGGGGGGVSGLTGPGVAFGDDRRRAGGAAGGGVGGRRAAGGSGSGMGGVGRGSGGRASGARGGYESAAAAAASPVRGPVDHSQLQALSHMGYGGGGGGNDTMSPTSATGMAGQAQQQQQQPGLYSTGSNGSNHSGGMGQPVGLNIHHDPSQQAAMMGQIQTGMYYGAAAGYGAQAPGTPVLAHMSHPQNVAAAGGGYPSSPGHSASYGMQPNQQMGAIEMQQGMPSGYPVGAGGMVHSMGVVPGTPTLQSMQSPYGGYWPSGDVSGYSGMSTGISAYGGGYGASDSGVRDTASTTSSINKTSHNHSTHHYLASPGGSVAGPPSGQRAVGDQYGGTRQHQHQQPQHQQQQHQAAYDGRDYGGGVDTAQKMSLRQRSASISLAAMPSRARPSTLPPSA</sequence>
<dbReference type="OMA" id="HSTHHYL"/>
<evidence type="ECO:0000313" key="2">
    <source>
        <dbReference type="EMBL" id="CBN79013.1"/>
    </source>
</evidence>
<protein>
    <submittedName>
        <fullName evidence="2">Uncharacterized protein</fullName>
    </submittedName>
</protein>
<evidence type="ECO:0000313" key="3">
    <source>
        <dbReference type="Proteomes" id="UP000002630"/>
    </source>
</evidence>
<dbReference type="Proteomes" id="UP000002630">
    <property type="component" value="Linkage Group LG16"/>
</dbReference>
<feature type="compositionally biased region" description="Polar residues" evidence="1">
    <location>
        <begin position="522"/>
        <end position="533"/>
    </location>
</feature>
<keyword evidence="3" id="KW-1185">Reference proteome</keyword>
<organism evidence="2 3">
    <name type="scientific">Ectocarpus siliculosus</name>
    <name type="common">Brown alga</name>
    <name type="synonym">Conferva siliculosa</name>
    <dbReference type="NCBI Taxonomy" id="2880"/>
    <lineage>
        <taxon>Eukaryota</taxon>
        <taxon>Sar</taxon>
        <taxon>Stramenopiles</taxon>
        <taxon>Ochrophyta</taxon>
        <taxon>PX clade</taxon>
        <taxon>Phaeophyceae</taxon>
        <taxon>Ectocarpales</taxon>
        <taxon>Ectocarpaceae</taxon>
        <taxon>Ectocarpus</taxon>
    </lineage>
</organism>
<dbReference type="EMBL" id="FN649741">
    <property type="protein sequence ID" value="CBN79013.1"/>
    <property type="molecule type" value="Genomic_DNA"/>
</dbReference>